<feature type="signal peptide" evidence="1">
    <location>
        <begin position="1"/>
        <end position="15"/>
    </location>
</feature>
<sequence>MRFANIISLATLAAGATLEKKQTPQVTIQDFSADCTPHSATCSYSFQIVVAGVQATVHCNDSLVGSGVLPIPVNGVCSDDSAWNWWIAKTLLSSSYFFNVEWKSPFTNDLEIFCHEIPPDQIITQNDGASTSQHYVGPTSFTAAVNGCT</sequence>
<organism evidence="2 3">
    <name type="scientific">Seiridium unicorne</name>
    <dbReference type="NCBI Taxonomy" id="138068"/>
    <lineage>
        <taxon>Eukaryota</taxon>
        <taxon>Fungi</taxon>
        <taxon>Dikarya</taxon>
        <taxon>Ascomycota</taxon>
        <taxon>Pezizomycotina</taxon>
        <taxon>Sordariomycetes</taxon>
        <taxon>Xylariomycetidae</taxon>
        <taxon>Amphisphaeriales</taxon>
        <taxon>Sporocadaceae</taxon>
        <taxon>Seiridium</taxon>
    </lineage>
</organism>
<gene>
    <name evidence="2" type="ORF">SUNI508_11818</name>
</gene>
<reference evidence="2 3" key="1">
    <citation type="journal article" date="2024" name="J. Plant Pathol.">
        <title>Sequence and assembly of the genome of Seiridium unicorne, isolate CBS 538.82, causal agent of cypress canker disease.</title>
        <authorList>
            <person name="Scali E."/>
            <person name="Rocca G.D."/>
            <person name="Danti R."/>
            <person name="Garbelotto M."/>
            <person name="Barberini S."/>
            <person name="Baroncelli R."/>
            <person name="Emiliani G."/>
        </authorList>
    </citation>
    <scope>NUCLEOTIDE SEQUENCE [LARGE SCALE GENOMIC DNA]</scope>
    <source>
        <strain evidence="2 3">BM-138-508</strain>
    </source>
</reference>
<dbReference type="Proteomes" id="UP001408356">
    <property type="component" value="Unassembled WGS sequence"/>
</dbReference>
<accession>A0ABR2UGT3</accession>
<name>A0ABR2UGT3_9PEZI</name>
<dbReference type="EMBL" id="JARVKF010000437">
    <property type="protein sequence ID" value="KAK9413609.1"/>
    <property type="molecule type" value="Genomic_DNA"/>
</dbReference>
<keyword evidence="3" id="KW-1185">Reference proteome</keyword>
<comment type="caution">
    <text evidence="2">The sequence shown here is derived from an EMBL/GenBank/DDBJ whole genome shotgun (WGS) entry which is preliminary data.</text>
</comment>
<evidence type="ECO:0000256" key="1">
    <source>
        <dbReference type="SAM" id="SignalP"/>
    </source>
</evidence>
<evidence type="ECO:0000313" key="3">
    <source>
        <dbReference type="Proteomes" id="UP001408356"/>
    </source>
</evidence>
<evidence type="ECO:0000313" key="2">
    <source>
        <dbReference type="EMBL" id="KAK9413609.1"/>
    </source>
</evidence>
<feature type="chain" id="PRO_5046027398" evidence="1">
    <location>
        <begin position="16"/>
        <end position="149"/>
    </location>
</feature>
<protein>
    <submittedName>
        <fullName evidence="2">Uncharacterized protein</fullName>
    </submittedName>
</protein>
<proteinExistence type="predicted"/>
<keyword evidence="1" id="KW-0732">Signal</keyword>